<sequence length="1711" mass="189715">MQSSRYQGRKSPHGRRVSSFSSDKIMKLTRVIDHDDCIKQPRLIRSAFSNFTDFGKPSMGRGLQRQSTYTYYVRGNPLTRYRVEHVSVQGFLSYNPYGYKTDQLQMLTNQTLLLDSVVHVERVLQPHGLLRVFHTLKHEVLSPYPEPAKDPEDWIMYTPFTAQGIQSVYWEEALTGNRVPEQLLRKYQQDLKNHVKSSMEKLRSPTTVSAATEQTAVNGSSAGEAAAQLHAAARLAAALPVTALQQLWREVAEDEKQVLLEVFASSGSGPAGSLVLRQLTPMRSVGSAAVPKTQHASLLLAMASNIPDPSLARQLIQYLHSVDLEDDVIVGAIVYVSGAKILKGMCRNATMAVPYPLYGQQQCPLDYVVKNFADYLLDRIKSERGGWTTRATLIQTYATLGLHVNTETLAMIGRTDVNRIARTTAIYALSPRYLDQSYRQKAMDIVFLNAIDPHMGQEERQSSLVVLLAWSPEQVYWNDLALYTWSLRSRPVARLIYSFMQSVANNPAMDPIQSTYAASALLLARPIKTPLESSFSFQWSTAHAGKQLKLEGHHGWLKFPPAERASQMYRAVNAAAGHFDFNIFEMATGFNHYPGVSSVMDQSESVKHGEAEQSPEMKLLLKLFTSEVFLPVDFAKFGIGPHSSCPLCELLWYKMGPCGTGEVHESLHFRELASVEAFLPNEMGLPVLAELLSPTVLYTNSSVSGSSCRQPFTGNFSLNTDIKLVSKVNSVLRVMVPWLGSSLAVGIDTEKTLSLPLQLQGSFEKVYKESSDSEPVHGRSVNSARLREQDEEEHGAQWTSRRASYRDDEDGDKSYQLPRRLSLQLDIRPSRQDEIPVVFVQTVPLIVIKPLRPGNDVTKLEKLHVIRNVNTEPILQTIDLGSELTGNKISLSYEGDSSSPFSYKKIIDFVRSPAEVVTLLGARDAKFERSVLSLAPATESSTSVLLTLDTSGYTPIDSLAGQGTECHINNEGQLVCPYPAKVTVTAQVKFPSGSSMSTELTLYQPALLDQLYNSSLMAITFQSSGKYSSKVQILGNLTRPVPLSLPQLSEWLAAERCLNASASLAVYTGQPQPDLPADFTLHAVAGLTPERSQLLQRKAQSACAADLLEPSVALDGLAVYDLIDVTTTNPGNLSVFLTPCWRAIKNHLFAVMYPNVEPVYASSDEDTSQSAALHANRSLLTNEWSAECRFCSPNWRAYDLKTPRNIETSIFALAKQTDFYNDHSNHLDMTGTPLESTGDAWVDIDTLGPQTYHNSHDSDSTTDSAPQGTCFTDNGSIRTADGLSFDKVYTSCYQLAVAHCNREPKWYVFTHLDPLAGRADTRSPFFRYLDANFDVDVYLGYRTLSINGVAPYRNTGVFPIMHPVKKHAIGLCSSINNGDLISCTIDGIVRLTVGRVGGNVTLLGDDEVCGMCGNNNGDPTDDNIGAHMCRYSDLSLMAASWTKDMSCPWVPDLEAQLKLVQEYQNGPKCSRAGIPIPWKFPEFPDLPDAARLSLSTPGISFPVRPDEPKPDHDSSSRPFPISYTLSAVGEDGRQVWKETPEMEENYPHLNPEPSTFVQPSRKQYPTRSQWASQGDPLYESEIVPEPELPAQIASELDMSVKQTPHAKLSANTDDTDDCIITAYRVEQTYTLPVEILVALNATQLCDTKKYCSMTEGQLVTVNAAKYKYYEAPPDVYHAMRWGYMTELPDTSGGMLTTMEQYVAQSCRKRDP</sequence>
<feature type="compositionally biased region" description="Polar residues" evidence="5">
    <location>
        <begin position="1552"/>
        <end position="1568"/>
    </location>
</feature>
<evidence type="ECO:0000256" key="1">
    <source>
        <dbReference type="ARBA" id="ARBA00022761"/>
    </source>
</evidence>
<evidence type="ECO:0000259" key="6">
    <source>
        <dbReference type="PROSITE" id="PS51211"/>
    </source>
</evidence>
<dbReference type="PANTHER" id="PTHR23345:SF15">
    <property type="entry name" value="VITELLOGENIN 1-RELATED"/>
    <property type="match status" value="1"/>
</dbReference>
<dbReference type="OrthoDB" id="160294at2759"/>
<evidence type="ECO:0000256" key="4">
    <source>
        <dbReference type="PROSITE-ProRule" id="PRU00557"/>
    </source>
</evidence>
<comment type="caution">
    <text evidence="4">Lacks conserved residue(s) required for the propagation of feature annotation.</text>
</comment>
<evidence type="ECO:0000259" key="7">
    <source>
        <dbReference type="PROSITE" id="PS51233"/>
    </source>
</evidence>
<dbReference type="GeneID" id="108664827"/>
<keyword evidence="1" id="KW-0758">Storage protein</keyword>
<dbReference type="InterPro" id="IPR001846">
    <property type="entry name" value="VWF_type-D"/>
</dbReference>
<keyword evidence="8" id="KW-1185">Reference proteome</keyword>
<protein>
    <submittedName>
        <fullName evidence="9">Uncharacterized protein LOC108664827</fullName>
    </submittedName>
</protein>
<feature type="compositionally biased region" description="Basic and acidic residues" evidence="5">
    <location>
        <begin position="1504"/>
        <end position="1515"/>
    </location>
</feature>
<keyword evidence="3" id="KW-0325">Glycoprotein</keyword>
<name>A0A8B7N0F8_HYAAZ</name>
<evidence type="ECO:0000313" key="9">
    <source>
        <dbReference type="RefSeq" id="XP_018007010.1"/>
    </source>
</evidence>
<dbReference type="PANTHER" id="PTHR23345">
    <property type="entry name" value="VITELLOGENIN-RELATED"/>
    <property type="match status" value="1"/>
</dbReference>
<dbReference type="GO" id="GO:0005319">
    <property type="term" value="F:lipid transporter activity"/>
    <property type="evidence" value="ECO:0007669"/>
    <property type="project" value="InterPro"/>
</dbReference>
<dbReference type="Gene3D" id="2.30.230.10">
    <property type="entry name" value="Lipovitellin, beta-sheet shell regions, chain A"/>
    <property type="match status" value="1"/>
</dbReference>
<dbReference type="InterPro" id="IPR011030">
    <property type="entry name" value="Lipovitellin_superhlx_dom"/>
</dbReference>
<dbReference type="PROSITE" id="PS51211">
    <property type="entry name" value="VITELLOGENIN"/>
    <property type="match status" value="1"/>
</dbReference>
<dbReference type="Proteomes" id="UP000694843">
    <property type="component" value="Unplaced"/>
</dbReference>
<evidence type="ECO:0000256" key="2">
    <source>
        <dbReference type="ARBA" id="ARBA00023157"/>
    </source>
</evidence>
<dbReference type="KEGG" id="hazt:108664827"/>
<gene>
    <name evidence="9" type="primary">LOC108664827</name>
</gene>
<feature type="region of interest" description="Disordered" evidence="5">
    <location>
        <begin position="1544"/>
        <end position="1568"/>
    </location>
</feature>
<feature type="region of interest" description="Disordered" evidence="5">
    <location>
        <begin position="1497"/>
        <end position="1519"/>
    </location>
</feature>
<feature type="domain" description="VWFD" evidence="7">
    <location>
        <begin position="1268"/>
        <end position="1448"/>
    </location>
</feature>
<dbReference type="InterPro" id="IPR001747">
    <property type="entry name" value="Vitellogenin_N"/>
</dbReference>
<dbReference type="SUPFAM" id="SSF48431">
    <property type="entry name" value="Lipovitellin-phosvitin complex, superhelical domain"/>
    <property type="match status" value="1"/>
</dbReference>
<dbReference type="Gene3D" id="1.25.10.20">
    <property type="entry name" value="Vitellinogen, superhelical"/>
    <property type="match status" value="1"/>
</dbReference>
<feature type="domain" description="Vitellogenin" evidence="6">
    <location>
        <begin position="1"/>
        <end position="572"/>
    </location>
</feature>
<dbReference type="InterPro" id="IPR015816">
    <property type="entry name" value="Vitellinogen_b-sht_N"/>
</dbReference>
<reference evidence="9" key="1">
    <citation type="submission" date="2025-08" db="UniProtKB">
        <authorList>
            <consortium name="RefSeq"/>
        </authorList>
    </citation>
    <scope>IDENTIFICATION</scope>
    <source>
        <tissue evidence="9">Whole organism</tissue>
    </source>
</reference>
<keyword evidence="2" id="KW-1015">Disulfide bond</keyword>
<dbReference type="PROSITE" id="PS51233">
    <property type="entry name" value="VWFD"/>
    <property type="match status" value="1"/>
</dbReference>
<feature type="region of interest" description="Disordered" evidence="5">
    <location>
        <begin position="768"/>
        <end position="813"/>
    </location>
</feature>
<accession>A0A8B7N0F8</accession>
<feature type="compositionally biased region" description="Basic and acidic residues" evidence="5">
    <location>
        <begin position="768"/>
        <end position="777"/>
    </location>
</feature>
<dbReference type="Pfam" id="PF01347">
    <property type="entry name" value="Vitellogenin_N"/>
    <property type="match status" value="1"/>
</dbReference>
<proteinExistence type="predicted"/>
<dbReference type="RefSeq" id="XP_018007010.1">
    <property type="nucleotide sequence ID" value="XM_018151521.2"/>
</dbReference>
<evidence type="ECO:0000256" key="5">
    <source>
        <dbReference type="SAM" id="MobiDB-lite"/>
    </source>
</evidence>
<dbReference type="InterPro" id="IPR050733">
    <property type="entry name" value="Vitellogenin/Apolipophorin"/>
</dbReference>
<evidence type="ECO:0000313" key="8">
    <source>
        <dbReference type="Proteomes" id="UP000694843"/>
    </source>
</evidence>
<organism evidence="8 9">
    <name type="scientific">Hyalella azteca</name>
    <name type="common">Amphipod</name>
    <dbReference type="NCBI Taxonomy" id="294128"/>
    <lineage>
        <taxon>Eukaryota</taxon>
        <taxon>Metazoa</taxon>
        <taxon>Ecdysozoa</taxon>
        <taxon>Arthropoda</taxon>
        <taxon>Crustacea</taxon>
        <taxon>Multicrustacea</taxon>
        <taxon>Malacostraca</taxon>
        <taxon>Eumalacostraca</taxon>
        <taxon>Peracarida</taxon>
        <taxon>Amphipoda</taxon>
        <taxon>Senticaudata</taxon>
        <taxon>Talitrida</taxon>
        <taxon>Talitroidea</taxon>
        <taxon>Hyalellidae</taxon>
        <taxon>Hyalella</taxon>
    </lineage>
</organism>
<evidence type="ECO:0000256" key="3">
    <source>
        <dbReference type="ARBA" id="ARBA00023180"/>
    </source>
</evidence>